<comment type="caution">
    <text evidence="2">The sequence shown here is derived from an EMBL/GenBank/DDBJ whole genome shotgun (WGS) entry which is preliminary data.</text>
</comment>
<protein>
    <submittedName>
        <fullName evidence="2">Glutamate--cysteine ligase</fullName>
    </submittedName>
</protein>
<dbReference type="Proteomes" id="UP000481033">
    <property type="component" value="Unassembled WGS sequence"/>
</dbReference>
<evidence type="ECO:0000313" key="3">
    <source>
        <dbReference type="Proteomes" id="UP000481033"/>
    </source>
</evidence>
<reference evidence="2 3" key="1">
    <citation type="journal article" date="2020" name="Microb. Ecol.">
        <title>Ecogenomics of the Marine Benthic Filamentous Cyanobacterium Adonisia.</title>
        <authorList>
            <person name="Walter J.M."/>
            <person name="Coutinho F.H."/>
            <person name="Leomil L."/>
            <person name="Hargreaves P.I."/>
            <person name="Campeao M.E."/>
            <person name="Vieira V.V."/>
            <person name="Silva B.S."/>
            <person name="Fistarol G.O."/>
            <person name="Salomon P.S."/>
            <person name="Sawabe T."/>
            <person name="Mino S."/>
            <person name="Hosokawa M."/>
            <person name="Miyashita H."/>
            <person name="Maruyama F."/>
            <person name="van Verk M.C."/>
            <person name="Dutilh B.E."/>
            <person name="Thompson C.C."/>
            <person name="Thompson F.L."/>
        </authorList>
    </citation>
    <scope>NUCLEOTIDE SEQUENCE [LARGE SCALE GENOMIC DNA]</scope>
    <source>
        <strain evidence="2 3">CCMR0081</strain>
    </source>
</reference>
<sequence length="392" mass="43895">MSHSSTNQPISPYQFGLEHEVAFWDQQTHQFADFSNTSFQRFEQLVEQLPTYGSDYPQLRIGDAGIKRKRWYIEGYERFSETGELVDCMPKGIEIRTTLQPTIAGAVQELRESFIQLWDVARPTGLIPVLTSFNPVQTTFTPKPPLNNYETSRREASPEKQTAHIPMLTYGPDLNFSIRGLSTASLIQAGKKLTYYSPAMVPFSFSSPFYGQQLWSGLSVRTHTRTGPRPAAMVFVEKPTDLIASSPSLTKIARLPAEIGRIEFKACDSCGDFELYGSLLALMKGIVLDTTLSGSALVPDAEKHQRAAIYGFQDVEIYEHAIALLTAAEQSLGESHERKLLQPLWNFVHTKQTPAQAMVEQWQAKASLAEVLRSGYIKEYTVPATHQLAPQL</sequence>
<name>A0A6M0RTB0_9CYAN</name>
<gene>
    <name evidence="2" type="ORF">DXZ20_28440</name>
</gene>
<organism evidence="2 3">
    <name type="scientific">Adonisia turfae CCMR0081</name>
    <dbReference type="NCBI Taxonomy" id="2292702"/>
    <lineage>
        <taxon>Bacteria</taxon>
        <taxon>Bacillati</taxon>
        <taxon>Cyanobacteriota</taxon>
        <taxon>Adonisia</taxon>
        <taxon>Adonisia turfae</taxon>
    </lineage>
</organism>
<feature type="compositionally biased region" description="Basic and acidic residues" evidence="1">
    <location>
        <begin position="151"/>
        <end position="161"/>
    </location>
</feature>
<dbReference type="GO" id="GO:0016874">
    <property type="term" value="F:ligase activity"/>
    <property type="evidence" value="ECO:0007669"/>
    <property type="project" value="UniProtKB-KW"/>
</dbReference>
<dbReference type="RefSeq" id="WP_163662988.1">
    <property type="nucleotide sequence ID" value="NZ_QXHD01000004.1"/>
</dbReference>
<accession>A0A6M0RTB0</accession>
<feature type="region of interest" description="Disordered" evidence="1">
    <location>
        <begin position="142"/>
        <end position="161"/>
    </location>
</feature>
<keyword evidence="3" id="KW-1185">Reference proteome</keyword>
<dbReference type="EMBL" id="QXHD01000004">
    <property type="protein sequence ID" value="NEZ59504.1"/>
    <property type="molecule type" value="Genomic_DNA"/>
</dbReference>
<dbReference type="InterPro" id="IPR014746">
    <property type="entry name" value="Gln_synth/guanido_kin_cat_dom"/>
</dbReference>
<dbReference type="AlphaFoldDB" id="A0A6M0RTB0"/>
<evidence type="ECO:0000313" key="2">
    <source>
        <dbReference type="EMBL" id="NEZ59504.1"/>
    </source>
</evidence>
<dbReference type="SUPFAM" id="SSF55931">
    <property type="entry name" value="Glutamine synthetase/guanido kinase"/>
    <property type="match status" value="1"/>
</dbReference>
<dbReference type="Gene3D" id="3.30.590.20">
    <property type="match status" value="1"/>
</dbReference>
<proteinExistence type="predicted"/>
<keyword evidence="2" id="KW-0436">Ligase</keyword>
<evidence type="ECO:0000256" key="1">
    <source>
        <dbReference type="SAM" id="MobiDB-lite"/>
    </source>
</evidence>